<dbReference type="EMBL" id="MK618715">
    <property type="protein sequence ID" value="QBQ72154.1"/>
    <property type="molecule type" value="Genomic_DNA"/>
</dbReference>
<sequence length="65" mass="7031">MRNAILLLCVLAAAGCDKFITPTGVNSAEALTRYVDKENGVICYQANDQRTLSCVKVSGGERERP</sequence>
<reference evidence="2" key="1">
    <citation type="submission" date="2019-03" db="EMBL/GenBank/DDBJ databases">
        <authorList>
            <person name="Bockoven R."/>
            <person name="Gutierrez J."/>
            <person name="Newkirk H."/>
            <person name="Liu M."/>
            <person name="Ramsey J."/>
            <person name="Cahill J."/>
        </authorList>
    </citation>
    <scope>NUCLEOTIDE SEQUENCE [LARGE SCALE GENOMIC DNA]</scope>
</reference>
<protein>
    <recommendedName>
        <fullName evidence="3">Lipoprotein</fullName>
    </recommendedName>
</protein>
<keyword evidence="2" id="KW-1185">Reference proteome</keyword>
<accession>A0A482MHQ0</accession>
<evidence type="ECO:0000313" key="2">
    <source>
        <dbReference type="Proteomes" id="UP000307326"/>
    </source>
</evidence>
<dbReference type="PROSITE" id="PS51257">
    <property type="entry name" value="PROKAR_LIPOPROTEIN"/>
    <property type="match status" value="1"/>
</dbReference>
<organism evidence="1 2">
    <name type="scientific">Serratia phage Parlo</name>
    <dbReference type="NCBI Taxonomy" id="2557554"/>
    <lineage>
        <taxon>Viruses</taxon>
        <taxon>Duplodnaviria</taxon>
        <taxon>Heunggongvirae</taxon>
        <taxon>Uroviricota</taxon>
        <taxon>Caudoviricetes</taxon>
        <taxon>Parlovirus</taxon>
        <taxon>Parlovirus parlo</taxon>
    </lineage>
</organism>
<name>A0A482MHQ0_9CAUD</name>
<evidence type="ECO:0008006" key="3">
    <source>
        <dbReference type="Google" id="ProtNLM"/>
    </source>
</evidence>
<proteinExistence type="predicted"/>
<dbReference type="Proteomes" id="UP000307326">
    <property type="component" value="Segment"/>
</dbReference>
<evidence type="ECO:0000313" key="1">
    <source>
        <dbReference type="EMBL" id="QBQ72154.1"/>
    </source>
</evidence>
<gene>
    <name evidence="1" type="ORF">CPT_Parlo_005</name>
</gene>